<keyword evidence="10" id="KW-0050">Antiport</keyword>
<gene>
    <name evidence="13" type="ORF">RSOLAG22IIIB_09896</name>
</gene>
<dbReference type="GO" id="GO:0012505">
    <property type="term" value="C:endomembrane system"/>
    <property type="evidence" value="ECO:0007669"/>
    <property type="project" value="UniProtKB-SubCell"/>
</dbReference>
<feature type="compositionally biased region" description="Polar residues" evidence="11">
    <location>
        <begin position="20"/>
        <end position="35"/>
    </location>
</feature>
<dbReference type="InterPro" id="IPR004837">
    <property type="entry name" value="NaCa_Exmemb"/>
</dbReference>
<feature type="domain" description="Sodium/calcium exchanger membrane region" evidence="12">
    <location>
        <begin position="350"/>
        <end position="493"/>
    </location>
</feature>
<dbReference type="GO" id="GO:0000329">
    <property type="term" value="C:fungal-type vacuole membrane"/>
    <property type="evidence" value="ECO:0007669"/>
    <property type="project" value="TreeGrafter"/>
</dbReference>
<proteinExistence type="inferred from homology"/>
<keyword evidence="10" id="KW-0926">Vacuole</keyword>
<dbReference type="EMBL" id="CYGV01001268">
    <property type="protein sequence ID" value="CUA71895.1"/>
    <property type="molecule type" value="Genomic_DNA"/>
</dbReference>
<feature type="transmembrane region" description="Helical" evidence="10">
    <location>
        <begin position="345"/>
        <end position="365"/>
    </location>
</feature>
<evidence type="ECO:0000256" key="3">
    <source>
        <dbReference type="ARBA" id="ARBA00022448"/>
    </source>
</evidence>
<feature type="transmembrane region" description="Helical" evidence="10">
    <location>
        <begin position="184"/>
        <end position="207"/>
    </location>
</feature>
<evidence type="ECO:0000256" key="5">
    <source>
        <dbReference type="ARBA" id="ARBA00022692"/>
    </source>
</evidence>
<feature type="compositionally biased region" description="Basic and acidic residues" evidence="11">
    <location>
        <begin position="1"/>
        <end position="10"/>
    </location>
</feature>
<accession>A0A0K6G053</accession>
<name>A0A0K6G053_9AGAM</name>
<keyword evidence="9 10" id="KW-0472">Membrane</keyword>
<evidence type="ECO:0000259" key="12">
    <source>
        <dbReference type="Pfam" id="PF01699"/>
    </source>
</evidence>
<dbReference type="AlphaFoldDB" id="A0A0K6G053"/>
<keyword evidence="3 10" id="KW-0813">Transport</keyword>
<comment type="similarity">
    <text evidence="2 10">Belongs to the Ca(2+):cation antiporter (CaCA) (TC 2.A.19) family.</text>
</comment>
<dbReference type="Proteomes" id="UP000044841">
    <property type="component" value="Unassembled WGS sequence"/>
</dbReference>
<evidence type="ECO:0000256" key="7">
    <source>
        <dbReference type="ARBA" id="ARBA00022989"/>
    </source>
</evidence>
<comment type="function">
    <text evidence="10">Has a role in promoting intracellular calcium ion sequestration via the exchange of calcium ions for hydrogen ions across the vacuolar membrane. Involved also in manganese ion homeostasis via its uptake into the vacuole.</text>
</comment>
<feature type="transmembrane region" description="Helical" evidence="10">
    <location>
        <begin position="385"/>
        <end position="406"/>
    </location>
</feature>
<feature type="region of interest" description="Disordered" evidence="11">
    <location>
        <begin position="1"/>
        <end position="60"/>
    </location>
</feature>
<evidence type="ECO:0000313" key="13">
    <source>
        <dbReference type="EMBL" id="CUA71895.1"/>
    </source>
</evidence>
<dbReference type="InterPro" id="IPR004713">
    <property type="entry name" value="CaH_exchang"/>
</dbReference>
<evidence type="ECO:0000256" key="9">
    <source>
        <dbReference type="ARBA" id="ARBA00023136"/>
    </source>
</evidence>
<evidence type="ECO:0000256" key="6">
    <source>
        <dbReference type="ARBA" id="ARBA00022837"/>
    </source>
</evidence>
<dbReference type="PANTHER" id="PTHR31503:SF20">
    <property type="entry name" value="CA(2+)_H(+) EXCHANGER, PUTATIVE (EUROFUNG)-RELATED"/>
    <property type="match status" value="1"/>
</dbReference>
<dbReference type="Pfam" id="PF01699">
    <property type="entry name" value="Na_Ca_ex"/>
    <property type="match status" value="2"/>
</dbReference>
<dbReference type="GO" id="GO:0015369">
    <property type="term" value="F:calcium:proton antiporter activity"/>
    <property type="evidence" value="ECO:0007669"/>
    <property type="project" value="UniProtKB-UniRule"/>
</dbReference>
<feature type="transmembrane region" description="Helical" evidence="10">
    <location>
        <begin position="475"/>
        <end position="495"/>
    </location>
</feature>
<comment type="subcellular location">
    <subcellularLocation>
        <location evidence="1">Endomembrane system</location>
        <topology evidence="1">Multi-pass membrane protein</topology>
    </subcellularLocation>
    <subcellularLocation>
        <location evidence="10">Vacuole membrane</location>
    </subcellularLocation>
</comment>
<keyword evidence="5 10" id="KW-0812">Transmembrane</keyword>
<evidence type="ECO:0000256" key="1">
    <source>
        <dbReference type="ARBA" id="ARBA00004127"/>
    </source>
</evidence>
<evidence type="ECO:0000256" key="10">
    <source>
        <dbReference type="RuleBase" id="RU365028"/>
    </source>
</evidence>
<keyword evidence="14" id="KW-1185">Reference proteome</keyword>
<evidence type="ECO:0000256" key="11">
    <source>
        <dbReference type="SAM" id="MobiDB-lite"/>
    </source>
</evidence>
<dbReference type="FunFam" id="1.20.1420.30:FF:000024">
    <property type="entry name" value="Calcium/proton exchanger, variant"/>
    <property type="match status" value="1"/>
</dbReference>
<evidence type="ECO:0000313" key="14">
    <source>
        <dbReference type="Proteomes" id="UP000044841"/>
    </source>
</evidence>
<dbReference type="GO" id="GO:0006874">
    <property type="term" value="P:intracellular calcium ion homeostasis"/>
    <property type="evidence" value="ECO:0007669"/>
    <property type="project" value="TreeGrafter"/>
</dbReference>
<feature type="transmembrane region" description="Helical" evidence="10">
    <location>
        <begin position="258"/>
        <end position="279"/>
    </location>
</feature>
<dbReference type="InterPro" id="IPR044880">
    <property type="entry name" value="NCX_ion-bd_dom_sf"/>
</dbReference>
<feature type="transmembrane region" description="Helical" evidence="10">
    <location>
        <begin position="123"/>
        <end position="144"/>
    </location>
</feature>
<dbReference type="PANTHER" id="PTHR31503">
    <property type="entry name" value="VACUOLAR CALCIUM ION TRANSPORTER"/>
    <property type="match status" value="1"/>
</dbReference>
<feature type="transmembrane region" description="Helical" evidence="10">
    <location>
        <begin position="100"/>
        <end position="117"/>
    </location>
</feature>
<dbReference type="NCBIfam" id="TIGR00378">
    <property type="entry name" value="cax"/>
    <property type="match status" value="1"/>
</dbReference>
<keyword evidence="7 10" id="KW-1133">Transmembrane helix</keyword>
<keyword evidence="8 10" id="KW-0406">Ion transport</keyword>
<sequence>MSLDQEREPNPSHAPGEFNVPSTTAFRQNSDPTFASTSTHHSSHPLRLQEDLQGRPPSSRNRFRTAALVPIAIQRMMKPQKKIVKNPTYMSSLRAIVTETYLSILLVFIPIGWALHFHKRDNYVAVFVTNFLAIIPLAKLLGFATEELALRVGQTIGGLLNATFGNAVELIVAIVALIKCELRVVQSSLIGSILSNLLLVLGMCFFAGGTRYSEQGFMASAAQLNSSLLTISVIAVLLPAAFHFATNQQADPDEGLDILRMSHGVAIVLLLIYAGYLFFQLWSHAHLYDEGEHAGFAEPSTAYPKNGKSLGGLAMRAIGRKKVDEEQPAQEEPKVEEEEVEEPKLNVVSAVGLLVAITVLVAFTAEYLVDSIDGLTAGGSISKEFVGLILLPIVGNAAEHVTAVTVSVKDKLDLSIGVAVGSSIQIALFVIPLLVVIAWGMGKPLTMLNDPFESVVLFLSVLVVNYVVSDGKSNWLEGFILMMLYVIIAVAFWYYPGSNPLADLGSTINLGGCTLEAAG</sequence>
<evidence type="ECO:0000256" key="8">
    <source>
        <dbReference type="ARBA" id="ARBA00023065"/>
    </source>
</evidence>
<dbReference type="InterPro" id="IPR004798">
    <property type="entry name" value="CAX-like"/>
</dbReference>
<evidence type="ECO:0000256" key="4">
    <source>
        <dbReference type="ARBA" id="ARBA00022568"/>
    </source>
</evidence>
<dbReference type="Gene3D" id="1.20.1420.30">
    <property type="entry name" value="NCX, central ion-binding region"/>
    <property type="match status" value="2"/>
</dbReference>
<reference evidence="13 14" key="1">
    <citation type="submission" date="2015-07" db="EMBL/GenBank/DDBJ databases">
        <authorList>
            <person name="Noorani M."/>
        </authorList>
    </citation>
    <scope>NUCLEOTIDE SEQUENCE [LARGE SCALE GENOMIC DNA]</scope>
    <source>
        <strain evidence="13">BBA 69670</strain>
    </source>
</reference>
<feature type="transmembrane region" description="Helical" evidence="10">
    <location>
        <begin position="156"/>
        <end position="178"/>
    </location>
</feature>
<keyword evidence="4 10" id="KW-0109">Calcium transport</keyword>
<feature type="domain" description="Sodium/calcium exchanger membrane region" evidence="12">
    <location>
        <begin position="124"/>
        <end position="282"/>
    </location>
</feature>
<feature type="transmembrane region" description="Helical" evidence="10">
    <location>
        <begin position="451"/>
        <end position="468"/>
    </location>
</feature>
<keyword evidence="6 10" id="KW-0106">Calcium</keyword>
<feature type="transmembrane region" description="Helical" evidence="10">
    <location>
        <begin position="228"/>
        <end position="246"/>
    </location>
</feature>
<protein>
    <recommendedName>
        <fullName evidence="10">Vacuolar calcium ion transporter</fullName>
    </recommendedName>
</protein>
<evidence type="ECO:0000256" key="2">
    <source>
        <dbReference type="ARBA" id="ARBA00008170"/>
    </source>
</evidence>
<feature type="transmembrane region" description="Helical" evidence="10">
    <location>
        <begin position="418"/>
        <end position="439"/>
    </location>
</feature>
<organism evidence="13 14">
    <name type="scientific">Rhizoctonia solani</name>
    <dbReference type="NCBI Taxonomy" id="456999"/>
    <lineage>
        <taxon>Eukaryota</taxon>
        <taxon>Fungi</taxon>
        <taxon>Dikarya</taxon>
        <taxon>Basidiomycota</taxon>
        <taxon>Agaricomycotina</taxon>
        <taxon>Agaricomycetes</taxon>
        <taxon>Cantharellales</taxon>
        <taxon>Ceratobasidiaceae</taxon>
        <taxon>Rhizoctonia</taxon>
    </lineage>
</organism>